<protein>
    <submittedName>
        <fullName evidence="1">Uncharacterized protein</fullName>
    </submittedName>
</protein>
<reference evidence="2" key="1">
    <citation type="journal article" date="2019" name="Int. J. Syst. Evol. Microbiol.">
        <title>The Global Catalogue of Microorganisms (GCM) 10K type strain sequencing project: providing services to taxonomists for standard genome sequencing and annotation.</title>
        <authorList>
            <consortium name="The Broad Institute Genomics Platform"/>
            <consortium name="The Broad Institute Genome Sequencing Center for Infectious Disease"/>
            <person name="Wu L."/>
            <person name="Ma J."/>
        </authorList>
    </citation>
    <scope>NUCLEOTIDE SEQUENCE [LARGE SCALE GENOMIC DNA]</scope>
    <source>
        <strain evidence="2">CGMCC 1.12376</strain>
    </source>
</reference>
<keyword evidence="2" id="KW-1185">Reference proteome</keyword>
<name>A0ABW4HTM6_9BACI</name>
<comment type="caution">
    <text evidence="1">The sequence shown here is derived from an EMBL/GenBank/DDBJ whole genome shotgun (WGS) entry which is preliminary data.</text>
</comment>
<evidence type="ECO:0000313" key="2">
    <source>
        <dbReference type="Proteomes" id="UP001597221"/>
    </source>
</evidence>
<dbReference type="RefSeq" id="WP_379597854.1">
    <property type="nucleotide sequence ID" value="NZ_JBHUDE010000106.1"/>
</dbReference>
<organism evidence="1 2">
    <name type="scientific">Oceanobacillus luteolus</name>
    <dbReference type="NCBI Taxonomy" id="1274358"/>
    <lineage>
        <taxon>Bacteria</taxon>
        <taxon>Bacillati</taxon>
        <taxon>Bacillota</taxon>
        <taxon>Bacilli</taxon>
        <taxon>Bacillales</taxon>
        <taxon>Bacillaceae</taxon>
        <taxon>Oceanobacillus</taxon>
    </lineage>
</organism>
<dbReference type="EMBL" id="JBHUDE010000106">
    <property type="protein sequence ID" value="MFD1608505.1"/>
    <property type="molecule type" value="Genomic_DNA"/>
</dbReference>
<gene>
    <name evidence="1" type="ORF">ACFSBH_12790</name>
</gene>
<sequence>MTQTEKAIDLYSECENANPQENMLVPRNHFPGKDVFYSLAAGMILNTYALGSFEDDWIPLTEVFKGNDPTMIEIKKVAYEMEKEGFLETKLDSNNNEFIRWCDDSIYESMKN</sequence>
<accession>A0ABW4HTM6</accession>
<dbReference type="Proteomes" id="UP001597221">
    <property type="component" value="Unassembled WGS sequence"/>
</dbReference>
<proteinExistence type="predicted"/>
<evidence type="ECO:0000313" key="1">
    <source>
        <dbReference type="EMBL" id="MFD1608505.1"/>
    </source>
</evidence>